<evidence type="ECO:0008006" key="4">
    <source>
        <dbReference type="Google" id="ProtNLM"/>
    </source>
</evidence>
<keyword evidence="1" id="KW-0472">Membrane</keyword>
<dbReference type="EMBL" id="AOIV01000001">
    <property type="protein sequence ID" value="ELZ35302.1"/>
    <property type="molecule type" value="Genomic_DNA"/>
</dbReference>
<keyword evidence="3" id="KW-1185">Reference proteome</keyword>
<protein>
    <recommendedName>
        <fullName evidence="4">Membrane-bound metal-dependent hydrolase</fullName>
    </recommendedName>
</protein>
<organism evidence="2 3">
    <name type="scientific">Halogeometricum pallidum JCM 14848</name>
    <dbReference type="NCBI Taxonomy" id="1227487"/>
    <lineage>
        <taxon>Archaea</taxon>
        <taxon>Methanobacteriati</taxon>
        <taxon>Methanobacteriota</taxon>
        <taxon>Stenosarchaea group</taxon>
        <taxon>Halobacteria</taxon>
        <taxon>Halobacteriales</taxon>
        <taxon>Haloferacaceae</taxon>
        <taxon>Halogeometricum</taxon>
    </lineage>
</organism>
<dbReference type="eggNOG" id="arCOG04605">
    <property type="taxonomic scope" value="Archaea"/>
</dbReference>
<proteinExistence type="predicted"/>
<dbReference type="Proteomes" id="UP000011513">
    <property type="component" value="Unassembled WGS sequence"/>
</dbReference>
<comment type="caution">
    <text evidence="2">The sequence shown here is derived from an EMBL/GenBank/DDBJ whole genome shotgun (WGS) entry which is preliminary data.</text>
</comment>
<dbReference type="Pfam" id="PF04307">
    <property type="entry name" value="YdjM"/>
    <property type="match status" value="1"/>
</dbReference>
<dbReference type="AlphaFoldDB" id="M0DKQ4"/>
<dbReference type="InterPro" id="IPR007404">
    <property type="entry name" value="YdjM-like"/>
</dbReference>
<reference evidence="2 3" key="1">
    <citation type="journal article" date="2014" name="PLoS Genet.">
        <title>Phylogenetically driven sequencing of extremely halophilic archaea reveals strategies for static and dynamic osmo-response.</title>
        <authorList>
            <person name="Becker E.A."/>
            <person name="Seitzer P.M."/>
            <person name="Tritt A."/>
            <person name="Larsen D."/>
            <person name="Krusor M."/>
            <person name="Yao A.I."/>
            <person name="Wu D."/>
            <person name="Madern D."/>
            <person name="Eisen J.A."/>
            <person name="Darling A.E."/>
            <person name="Facciotti M.T."/>
        </authorList>
    </citation>
    <scope>NUCLEOTIDE SEQUENCE [LARGE SCALE GENOMIC DNA]</scope>
    <source>
        <strain evidence="2 3">JCM 14848</strain>
    </source>
</reference>
<keyword evidence="1" id="KW-1133">Transmembrane helix</keyword>
<gene>
    <name evidence="2" type="ORF">C474_00090</name>
</gene>
<feature type="transmembrane region" description="Helical" evidence="1">
    <location>
        <begin position="153"/>
        <end position="179"/>
    </location>
</feature>
<name>M0DKQ4_HALPD</name>
<evidence type="ECO:0000256" key="1">
    <source>
        <dbReference type="SAM" id="Phobius"/>
    </source>
</evidence>
<feature type="transmembrane region" description="Helical" evidence="1">
    <location>
        <begin position="247"/>
        <end position="269"/>
    </location>
</feature>
<evidence type="ECO:0000313" key="3">
    <source>
        <dbReference type="Proteomes" id="UP000011513"/>
    </source>
</evidence>
<feature type="transmembrane region" description="Helical" evidence="1">
    <location>
        <begin position="57"/>
        <end position="80"/>
    </location>
</feature>
<dbReference type="InParanoid" id="M0DKQ4"/>
<feature type="transmembrane region" description="Helical" evidence="1">
    <location>
        <begin position="115"/>
        <end position="132"/>
    </location>
</feature>
<accession>M0DKQ4</accession>
<keyword evidence="1" id="KW-0812">Transmembrane</keyword>
<evidence type="ECO:0000313" key="2">
    <source>
        <dbReference type="EMBL" id="ELZ35302.1"/>
    </source>
</evidence>
<sequence length="283" mass="30734">MRRASSSRGTSVIGTLPRLGRTGPFYCPLRDCDAKEYRKWGSTNDERPGGKVKSSSASLTAMPSTVVHLAIAGLVGAALLGEEFDRRSALVVFGFTALPDLDVLAEPVLPGAHRSLGHTLLLPAFVFAVLLWDTRRGAASALRRRYGVRGLKVAWVGAFCLLGAGILPDLFLGGVNALYPLHDRFYVFNGELYYSTDRGWVQTFVDLSPPEPKPTRTTANFRFRTVLDAAPTRGVERTVEEGRVERLFPVAMAGFRFALVLVSTVVVAIRLGGGRSLARLLGE</sequence>